<dbReference type="SUPFAM" id="SSF53150">
    <property type="entry name" value="DNA repair protein MutS, domain II"/>
    <property type="match status" value="1"/>
</dbReference>
<organism evidence="12 13">
    <name type="scientific">Eubacterium coprostanoligenes</name>
    <dbReference type="NCBI Taxonomy" id="290054"/>
    <lineage>
        <taxon>Bacteria</taxon>
        <taxon>Bacillati</taxon>
        <taxon>Bacillota</taxon>
        <taxon>Clostridia</taxon>
        <taxon>Eubacteriales</taxon>
        <taxon>Eubacteriaceae</taxon>
        <taxon>Eubacterium</taxon>
    </lineage>
</organism>
<dbReference type="InterPro" id="IPR016151">
    <property type="entry name" value="DNA_mismatch_repair_MutS_N"/>
</dbReference>
<keyword evidence="3 9" id="KW-0547">Nucleotide-binding</keyword>
<keyword evidence="6 9" id="KW-0238">DNA-binding</keyword>
<feature type="domain" description="DNA mismatch repair proteins mutS family" evidence="11">
    <location>
        <begin position="701"/>
        <end position="717"/>
    </location>
</feature>
<dbReference type="InterPro" id="IPR017261">
    <property type="entry name" value="DNA_mismatch_repair_MutS/MSH"/>
</dbReference>
<dbReference type="Pfam" id="PF05188">
    <property type="entry name" value="MutS_II"/>
    <property type="match status" value="1"/>
</dbReference>
<dbReference type="InterPro" id="IPR007861">
    <property type="entry name" value="DNA_mismatch_repair_MutS_clamp"/>
</dbReference>
<dbReference type="Pfam" id="PF05190">
    <property type="entry name" value="MutS_IV"/>
    <property type="match status" value="1"/>
</dbReference>
<evidence type="ECO:0000256" key="5">
    <source>
        <dbReference type="ARBA" id="ARBA00022840"/>
    </source>
</evidence>
<dbReference type="CDD" id="cd03284">
    <property type="entry name" value="ABC_MutS1"/>
    <property type="match status" value="1"/>
</dbReference>
<dbReference type="FunFam" id="3.40.50.300:FF:000870">
    <property type="entry name" value="MutS protein homolog 4"/>
    <property type="match status" value="1"/>
</dbReference>
<dbReference type="NCBIfam" id="TIGR01070">
    <property type="entry name" value="mutS1"/>
    <property type="match status" value="1"/>
</dbReference>
<evidence type="ECO:0000256" key="1">
    <source>
        <dbReference type="ARBA" id="ARBA00006271"/>
    </source>
</evidence>
<comment type="similarity">
    <text evidence="1 9 10">Belongs to the DNA mismatch repair MutS family.</text>
</comment>
<dbReference type="InterPro" id="IPR000432">
    <property type="entry name" value="DNA_mismatch_repair_MutS_C"/>
</dbReference>
<dbReference type="PROSITE" id="PS00486">
    <property type="entry name" value="DNA_MISMATCH_REPAIR_2"/>
    <property type="match status" value="1"/>
</dbReference>
<dbReference type="GO" id="GO:0005524">
    <property type="term" value="F:ATP binding"/>
    <property type="evidence" value="ECO:0007669"/>
    <property type="project" value="UniProtKB-UniRule"/>
</dbReference>
<dbReference type="GO" id="GO:0005829">
    <property type="term" value="C:cytosol"/>
    <property type="evidence" value="ECO:0007669"/>
    <property type="project" value="TreeGrafter"/>
</dbReference>
<evidence type="ECO:0000256" key="3">
    <source>
        <dbReference type="ARBA" id="ARBA00022741"/>
    </source>
</evidence>
<dbReference type="GO" id="GO:0006298">
    <property type="term" value="P:mismatch repair"/>
    <property type="evidence" value="ECO:0007669"/>
    <property type="project" value="UniProtKB-UniRule"/>
</dbReference>
<dbReference type="Pfam" id="PF00488">
    <property type="entry name" value="MutS_V"/>
    <property type="match status" value="1"/>
</dbReference>
<evidence type="ECO:0000256" key="7">
    <source>
        <dbReference type="ARBA" id="ARBA00023204"/>
    </source>
</evidence>
<keyword evidence="5 9" id="KW-0067">ATP-binding</keyword>
<evidence type="ECO:0000256" key="8">
    <source>
        <dbReference type="ARBA" id="ARBA00024647"/>
    </source>
</evidence>
<proteinExistence type="inferred from homology"/>
<evidence type="ECO:0000313" key="12">
    <source>
        <dbReference type="EMBL" id="SJZ36598.1"/>
    </source>
</evidence>
<dbReference type="PIRSF" id="PIRSF037677">
    <property type="entry name" value="DNA_mis_repair_Msh6"/>
    <property type="match status" value="1"/>
</dbReference>
<dbReference type="NCBIfam" id="NF003810">
    <property type="entry name" value="PRK05399.1"/>
    <property type="match status" value="1"/>
</dbReference>
<dbReference type="InterPro" id="IPR045076">
    <property type="entry name" value="MutS"/>
</dbReference>
<dbReference type="SUPFAM" id="SSF48334">
    <property type="entry name" value="DNA repair protein MutS, domain III"/>
    <property type="match status" value="1"/>
</dbReference>
<dbReference type="GO" id="GO:0030983">
    <property type="term" value="F:mismatched DNA binding"/>
    <property type="evidence" value="ECO:0007669"/>
    <property type="project" value="InterPro"/>
</dbReference>
<protein>
    <recommendedName>
        <fullName evidence="2 9">DNA mismatch repair protein MutS</fullName>
    </recommendedName>
</protein>
<keyword evidence="7 9" id="KW-0234">DNA repair</keyword>
<evidence type="ECO:0000259" key="11">
    <source>
        <dbReference type="PROSITE" id="PS00486"/>
    </source>
</evidence>
<dbReference type="SUPFAM" id="SSF55271">
    <property type="entry name" value="DNA repair protein MutS, domain I"/>
    <property type="match status" value="1"/>
</dbReference>
<gene>
    <name evidence="9" type="primary">mutS</name>
    <name evidence="12" type="ORF">SAMN02745114_00256</name>
</gene>
<dbReference type="InterPro" id="IPR027417">
    <property type="entry name" value="P-loop_NTPase"/>
</dbReference>
<dbReference type="AlphaFoldDB" id="A0A1T4K2H4"/>
<dbReference type="FunFam" id="3.40.1170.10:FF:000001">
    <property type="entry name" value="DNA mismatch repair protein MutS"/>
    <property type="match status" value="1"/>
</dbReference>
<dbReference type="Pfam" id="PF01624">
    <property type="entry name" value="MutS_I"/>
    <property type="match status" value="1"/>
</dbReference>
<dbReference type="GO" id="GO:0003684">
    <property type="term" value="F:damaged DNA binding"/>
    <property type="evidence" value="ECO:0007669"/>
    <property type="project" value="UniProtKB-UniRule"/>
</dbReference>
<dbReference type="STRING" id="290054.SAMN02745114_00256"/>
<dbReference type="Gene3D" id="1.10.1420.10">
    <property type="match status" value="2"/>
</dbReference>
<comment type="function">
    <text evidence="8 9">This protein is involved in the repair of mismatches in DNA. It is possible that it carries out the mismatch recognition step. This protein has a weak ATPase activity.</text>
</comment>
<evidence type="ECO:0000256" key="4">
    <source>
        <dbReference type="ARBA" id="ARBA00022763"/>
    </source>
</evidence>
<keyword evidence="13" id="KW-1185">Reference proteome</keyword>
<dbReference type="InterPro" id="IPR007860">
    <property type="entry name" value="DNA_mmatch_repair_MutS_con_dom"/>
</dbReference>
<keyword evidence="4 9" id="KW-0227">DNA damage</keyword>
<dbReference type="HAMAP" id="MF_00096">
    <property type="entry name" value="MutS"/>
    <property type="match status" value="1"/>
</dbReference>
<evidence type="ECO:0000313" key="13">
    <source>
        <dbReference type="Proteomes" id="UP000190657"/>
    </source>
</evidence>
<dbReference type="Gene3D" id="3.40.1170.10">
    <property type="entry name" value="DNA repair protein MutS, domain I"/>
    <property type="match status" value="1"/>
</dbReference>
<dbReference type="InterPro" id="IPR007696">
    <property type="entry name" value="DNA_mismatch_repair_MutS_core"/>
</dbReference>
<evidence type="ECO:0000256" key="2">
    <source>
        <dbReference type="ARBA" id="ARBA00021982"/>
    </source>
</evidence>
<dbReference type="EMBL" id="FUWW01000002">
    <property type="protein sequence ID" value="SJZ36598.1"/>
    <property type="molecule type" value="Genomic_DNA"/>
</dbReference>
<dbReference type="InterPro" id="IPR005748">
    <property type="entry name" value="DNA_mismatch_repair_MutS"/>
</dbReference>
<dbReference type="InterPro" id="IPR036187">
    <property type="entry name" value="DNA_mismatch_repair_MutS_sf"/>
</dbReference>
<reference evidence="12 13" key="1">
    <citation type="submission" date="2017-02" db="EMBL/GenBank/DDBJ databases">
        <authorList>
            <person name="Peterson S.W."/>
        </authorList>
    </citation>
    <scope>NUCLEOTIDE SEQUENCE [LARGE SCALE GENOMIC DNA]</scope>
    <source>
        <strain evidence="12 13">ATCC 51222</strain>
    </source>
</reference>
<dbReference type="RefSeq" id="WP_242941713.1">
    <property type="nucleotide sequence ID" value="NZ_FUWW01000002.1"/>
</dbReference>
<dbReference type="PANTHER" id="PTHR11361">
    <property type="entry name" value="DNA MISMATCH REPAIR PROTEIN MUTS FAMILY MEMBER"/>
    <property type="match status" value="1"/>
</dbReference>
<dbReference type="SMART" id="SM00533">
    <property type="entry name" value="MUTSd"/>
    <property type="match status" value="1"/>
</dbReference>
<dbReference type="Pfam" id="PF05192">
    <property type="entry name" value="MutS_III"/>
    <property type="match status" value="1"/>
</dbReference>
<dbReference type="Gene3D" id="3.30.420.110">
    <property type="entry name" value="MutS, connector domain"/>
    <property type="match status" value="1"/>
</dbReference>
<dbReference type="InterPro" id="IPR007695">
    <property type="entry name" value="DNA_mismatch_repair_MutS-lik_N"/>
</dbReference>
<dbReference type="GO" id="GO:0140664">
    <property type="term" value="F:ATP-dependent DNA damage sensor activity"/>
    <property type="evidence" value="ECO:0007669"/>
    <property type="project" value="InterPro"/>
</dbReference>
<evidence type="ECO:0000256" key="6">
    <source>
        <dbReference type="ARBA" id="ARBA00023125"/>
    </source>
</evidence>
<dbReference type="SUPFAM" id="SSF52540">
    <property type="entry name" value="P-loop containing nucleoside triphosphate hydrolases"/>
    <property type="match status" value="1"/>
</dbReference>
<evidence type="ECO:0000256" key="9">
    <source>
        <dbReference type="HAMAP-Rule" id="MF_00096"/>
    </source>
</evidence>
<dbReference type="SMART" id="SM00534">
    <property type="entry name" value="MUTSac"/>
    <property type="match status" value="1"/>
</dbReference>
<dbReference type="InterPro" id="IPR036678">
    <property type="entry name" value="MutS_con_dom_sf"/>
</dbReference>
<dbReference type="PANTHER" id="PTHR11361:SF34">
    <property type="entry name" value="DNA MISMATCH REPAIR PROTEIN MSH1, MITOCHONDRIAL"/>
    <property type="match status" value="1"/>
</dbReference>
<evidence type="ECO:0000256" key="10">
    <source>
        <dbReference type="RuleBase" id="RU003756"/>
    </source>
</evidence>
<dbReference type="FunFam" id="1.10.1420.10:FF:000001">
    <property type="entry name" value="DNA mismatch repair protein MutS"/>
    <property type="match status" value="1"/>
</dbReference>
<dbReference type="Gene3D" id="3.40.50.300">
    <property type="entry name" value="P-loop containing nucleotide triphosphate hydrolases"/>
    <property type="match status" value="1"/>
</dbReference>
<dbReference type="Proteomes" id="UP000190657">
    <property type="component" value="Unassembled WGS sequence"/>
</dbReference>
<accession>A0A1T4K2H4</accession>
<name>A0A1T4K2H4_9FIRM</name>
<feature type="binding site" evidence="9">
    <location>
        <begin position="627"/>
        <end position="634"/>
    </location>
    <ligand>
        <name>ATP</name>
        <dbReference type="ChEBI" id="CHEBI:30616"/>
    </ligand>
</feature>
<sequence length="878" mass="97557">MAKEQKLSPMMAQYFEIKKNYPGVILFFRLGDFYEMFFDDAKIASKVLDLVLTGKDCGQGERAPMCGVPFHSSDSYIAKLVSYGYKVAICEQTEDPAKAKGLVKRDVVRVITPGTVIENNILDDGVNNYLCALCKGDNETGVCFVDVSTGEFHITSIGRTDEQEKINNQLSTYAPKEILVNSLANELDEVAKFVKSRLDIELEVLDDSCFDFDNATNLILQTMNKEKIDSLGLGKSKPAVSALGAVIAYLRENRKTDELEAPSEIEFYEETEFMNLDISARRNLELTRSMMTGDKRHSLLWVIDNTKTAMGKRMLRSWLERPLISVSQISKRQNAVGELVDEPMLRDEVKELLTGVNDIERLMSRIAYGTANAKELRSLCATVERLPALKELLQNANSALLKSIYNNIDTLQDVYELINSSIVDEPPFSMREGGMIRDGYNQEIDELHTIMQGGASVLAEIENREKEATGIPKLKVSYNKVFGYFIEVTNSYKHLVPETYIRKQTLTNCERYITQELKDLEGKVLGAKDRCVALEYETFCAVRTTVAGEVERIQRTAKALATLDTVASLAEIATKNNYCCPQITTDGTLEIKDGRHPVVEALLTDSPFVPNDTLLDCKTNKCSIITGPNMAGKSTYMRQTALIVLLAQIGSFVPARSAKVSVCDAIFTRVGASDDLATGQSTFMVEMNEVSTILKNATDKSLIILDEIGRGTSTFDGMSIARAVLEYVVKKIGAKTLFATHYHELTAMEGMLNGVNNYSIAVKKRGDDITFLRRIVHGGADQSFGIEVAKLAGVPSAVTKRAKAILKELEANKIEIDFKAEEAVEEEPTDDEIQFNFKAKSTDEILELLKATDVNTLTPIEAMQTLYDLKKKAEEIMG</sequence>